<dbReference type="Proteomes" id="UP000232883">
    <property type="component" value="Chromosome"/>
</dbReference>
<feature type="transmembrane region" description="Helical" evidence="1">
    <location>
        <begin position="117"/>
        <end position="137"/>
    </location>
</feature>
<organism evidence="2 3">
    <name type="scientific">Spirosoma pollinicola</name>
    <dbReference type="NCBI Taxonomy" id="2057025"/>
    <lineage>
        <taxon>Bacteria</taxon>
        <taxon>Pseudomonadati</taxon>
        <taxon>Bacteroidota</taxon>
        <taxon>Cytophagia</taxon>
        <taxon>Cytophagales</taxon>
        <taxon>Cytophagaceae</taxon>
        <taxon>Spirosoma</taxon>
    </lineage>
</organism>
<keyword evidence="3" id="KW-1185">Reference proteome</keyword>
<dbReference type="EMBL" id="CP025096">
    <property type="protein sequence ID" value="AUD02988.1"/>
    <property type="molecule type" value="Genomic_DNA"/>
</dbReference>
<evidence type="ECO:0000313" key="2">
    <source>
        <dbReference type="EMBL" id="AUD02988.1"/>
    </source>
</evidence>
<reference evidence="2 3" key="1">
    <citation type="submission" date="2017-11" db="EMBL/GenBank/DDBJ databases">
        <title>Taxonomic description and genome sequences of Spirosoma HA7 sp. nov., isolated from pollen microhabitat of Corylus avellana.</title>
        <authorList>
            <person name="Ambika Manirajan B."/>
            <person name="Suarez C."/>
            <person name="Ratering S."/>
            <person name="Geissler-Plaum R."/>
            <person name="Cardinale M."/>
            <person name="Sylvia S."/>
        </authorList>
    </citation>
    <scope>NUCLEOTIDE SEQUENCE [LARGE SCALE GENOMIC DNA]</scope>
    <source>
        <strain evidence="2 3">HA7</strain>
    </source>
</reference>
<keyword evidence="1" id="KW-1133">Transmembrane helix</keyword>
<dbReference type="AlphaFoldDB" id="A0A2K8YZK9"/>
<sequence>MQFAKYLSVIFASTIKFVGGPLSGAALGLNWFETAICTMLGMMISVVLVIYAGAALQALFSRFRSAPAKRFTKRTRLAIRVWKRFGLVGISFLTPLLLTPIGGTILALSFGVNRSKVILYMLISAVLWAIVQTLAFYQIPGLKGMFG</sequence>
<name>A0A2K8YZK9_9BACT</name>
<dbReference type="RefSeq" id="WP_100988787.1">
    <property type="nucleotide sequence ID" value="NZ_CP025096.1"/>
</dbReference>
<accession>A0A2K8YZK9</accession>
<proteinExistence type="predicted"/>
<feature type="transmembrane region" description="Helical" evidence="1">
    <location>
        <begin position="81"/>
        <end position="111"/>
    </location>
</feature>
<keyword evidence="1" id="KW-0812">Transmembrane</keyword>
<dbReference type="OrthoDB" id="1467737at2"/>
<feature type="transmembrane region" description="Helical" evidence="1">
    <location>
        <begin position="7"/>
        <end position="32"/>
    </location>
</feature>
<keyword evidence="1" id="KW-0472">Membrane</keyword>
<feature type="transmembrane region" description="Helical" evidence="1">
    <location>
        <begin position="38"/>
        <end position="60"/>
    </location>
</feature>
<gene>
    <name evidence="2" type="ORF">CWM47_14785</name>
</gene>
<evidence type="ECO:0000256" key="1">
    <source>
        <dbReference type="SAM" id="Phobius"/>
    </source>
</evidence>
<evidence type="ECO:0008006" key="4">
    <source>
        <dbReference type="Google" id="ProtNLM"/>
    </source>
</evidence>
<dbReference type="KEGG" id="spir:CWM47_14785"/>
<protein>
    <recommendedName>
        <fullName evidence="4">Small multi-drug export protein</fullName>
    </recommendedName>
</protein>
<evidence type="ECO:0000313" key="3">
    <source>
        <dbReference type="Proteomes" id="UP000232883"/>
    </source>
</evidence>